<dbReference type="InterPro" id="IPR015424">
    <property type="entry name" value="PyrdxlP-dep_Trfase"/>
</dbReference>
<dbReference type="AlphaFoldDB" id="A0A1Y2I8V7"/>
<dbReference type="InterPro" id="IPR015421">
    <property type="entry name" value="PyrdxlP-dep_Trfase_major"/>
</dbReference>
<comment type="cofactor">
    <cofactor evidence="1">
        <name>pyridoxal 5'-phosphate</name>
        <dbReference type="ChEBI" id="CHEBI:597326"/>
    </cofactor>
</comment>
<dbReference type="InterPro" id="IPR004839">
    <property type="entry name" value="Aminotransferase_I/II_large"/>
</dbReference>
<dbReference type="GO" id="GO:0016212">
    <property type="term" value="F:kynurenine-oxoglutarate transaminase activity"/>
    <property type="evidence" value="ECO:0007669"/>
    <property type="project" value="TreeGrafter"/>
</dbReference>
<keyword evidence="4" id="KW-0663">Pyridoxal phosphate</keyword>
<keyword evidence="5" id="KW-1133">Transmembrane helix</keyword>
<dbReference type="PANTHER" id="PTHR43807">
    <property type="entry name" value="FI04487P"/>
    <property type="match status" value="1"/>
</dbReference>
<gene>
    <name evidence="7" type="ORF">PYCCODRAFT_1122374</name>
</gene>
<evidence type="ECO:0000313" key="7">
    <source>
        <dbReference type="EMBL" id="OSC97555.1"/>
    </source>
</evidence>
<proteinExistence type="predicted"/>
<feature type="domain" description="Aminotransferase class I/classII large" evidence="6">
    <location>
        <begin position="27"/>
        <end position="71"/>
    </location>
</feature>
<evidence type="ECO:0000256" key="2">
    <source>
        <dbReference type="ARBA" id="ARBA00022576"/>
    </source>
</evidence>
<organism evidence="7 8">
    <name type="scientific">Trametes coccinea (strain BRFM310)</name>
    <name type="common">Pycnoporus coccineus</name>
    <dbReference type="NCBI Taxonomy" id="1353009"/>
    <lineage>
        <taxon>Eukaryota</taxon>
        <taxon>Fungi</taxon>
        <taxon>Dikarya</taxon>
        <taxon>Basidiomycota</taxon>
        <taxon>Agaricomycotina</taxon>
        <taxon>Agaricomycetes</taxon>
        <taxon>Polyporales</taxon>
        <taxon>Polyporaceae</taxon>
        <taxon>Trametes</taxon>
    </lineage>
</organism>
<dbReference type="Proteomes" id="UP000193067">
    <property type="component" value="Unassembled WGS sequence"/>
</dbReference>
<protein>
    <recommendedName>
        <fullName evidence="6">Aminotransferase class I/classII large domain-containing protein</fullName>
    </recommendedName>
</protein>
<dbReference type="EMBL" id="KZ084149">
    <property type="protein sequence ID" value="OSC97555.1"/>
    <property type="molecule type" value="Genomic_DNA"/>
</dbReference>
<dbReference type="GO" id="GO:0005739">
    <property type="term" value="C:mitochondrion"/>
    <property type="evidence" value="ECO:0007669"/>
    <property type="project" value="TreeGrafter"/>
</dbReference>
<evidence type="ECO:0000256" key="5">
    <source>
        <dbReference type="SAM" id="Phobius"/>
    </source>
</evidence>
<dbReference type="InterPro" id="IPR051326">
    <property type="entry name" value="Kynurenine-oxoglutarate_AT"/>
</dbReference>
<sequence>MSCCCPAIVPSTSSRSRVPGRNVGKQLWSIDYDELRRAITPRTKMIVLNSPHSPLGKVFSHAELESIARLAVLFFMLGVVTIAPDSAASHKRYSKNRMFSN</sequence>
<accession>A0A1Y2I8V7</accession>
<evidence type="ECO:0000256" key="4">
    <source>
        <dbReference type="ARBA" id="ARBA00022898"/>
    </source>
</evidence>
<dbReference type="PANTHER" id="PTHR43807:SF20">
    <property type="entry name" value="FI04487P"/>
    <property type="match status" value="1"/>
</dbReference>
<keyword evidence="2" id="KW-0032">Aminotransferase</keyword>
<evidence type="ECO:0000259" key="6">
    <source>
        <dbReference type="Pfam" id="PF00155"/>
    </source>
</evidence>
<feature type="transmembrane region" description="Helical" evidence="5">
    <location>
        <begin position="67"/>
        <end position="88"/>
    </location>
</feature>
<dbReference type="OrthoDB" id="2414662at2759"/>
<reference evidence="7 8" key="1">
    <citation type="journal article" date="2015" name="Biotechnol. Biofuels">
        <title>Enhanced degradation of softwood versus hardwood by the white-rot fungus Pycnoporus coccineus.</title>
        <authorList>
            <person name="Couturier M."/>
            <person name="Navarro D."/>
            <person name="Chevret D."/>
            <person name="Henrissat B."/>
            <person name="Piumi F."/>
            <person name="Ruiz-Duenas F.J."/>
            <person name="Martinez A.T."/>
            <person name="Grigoriev I.V."/>
            <person name="Riley R."/>
            <person name="Lipzen A."/>
            <person name="Berrin J.G."/>
            <person name="Master E.R."/>
            <person name="Rosso M.N."/>
        </authorList>
    </citation>
    <scope>NUCLEOTIDE SEQUENCE [LARGE SCALE GENOMIC DNA]</scope>
    <source>
        <strain evidence="7 8">BRFM310</strain>
    </source>
</reference>
<dbReference type="GO" id="GO:0030170">
    <property type="term" value="F:pyridoxal phosphate binding"/>
    <property type="evidence" value="ECO:0007669"/>
    <property type="project" value="InterPro"/>
</dbReference>
<evidence type="ECO:0000256" key="1">
    <source>
        <dbReference type="ARBA" id="ARBA00001933"/>
    </source>
</evidence>
<keyword evidence="8" id="KW-1185">Reference proteome</keyword>
<dbReference type="Gene3D" id="3.40.640.10">
    <property type="entry name" value="Type I PLP-dependent aspartate aminotransferase-like (Major domain)"/>
    <property type="match status" value="1"/>
</dbReference>
<name>A0A1Y2I8V7_TRAC3</name>
<keyword evidence="5" id="KW-0812">Transmembrane</keyword>
<evidence type="ECO:0000256" key="3">
    <source>
        <dbReference type="ARBA" id="ARBA00022679"/>
    </source>
</evidence>
<dbReference type="SUPFAM" id="SSF53383">
    <property type="entry name" value="PLP-dependent transferases"/>
    <property type="match status" value="1"/>
</dbReference>
<keyword evidence="5" id="KW-0472">Membrane</keyword>
<dbReference type="STRING" id="1353009.A0A1Y2I8V7"/>
<dbReference type="Pfam" id="PF00155">
    <property type="entry name" value="Aminotran_1_2"/>
    <property type="match status" value="1"/>
</dbReference>
<keyword evidence="3" id="KW-0808">Transferase</keyword>
<evidence type="ECO:0000313" key="8">
    <source>
        <dbReference type="Proteomes" id="UP000193067"/>
    </source>
</evidence>